<comment type="caution">
    <text evidence="2">The sequence shown here is derived from an EMBL/GenBank/DDBJ whole genome shotgun (WGS) entry which is preliminary data.</text>
</comment>
<gene>
    <name evidence="2" type="ORF">OV079_46160</name>
</gene>
<reference evidence="2" key="1">
    <citation type="submission" date="2022-11" db="EMBL/GenBank/DDBJ databases">
        <title>Minimal conservation of predation-associated metabolite biosynthetic gene clusters underscores biosynthetic potential of Myxococcota including descriptions for ten novel species: Archangium lansinium sp. nov., Myxococcus landrumus sp. nov., Nannocystis bai.</title>
        <authorList>
            <person name="Ahearne A."/>
            <person name="Stevens C."/>
            <person name="Phillips K."/>
        </authorList>
    </citation>
    <scope>NUCLEOTIDE SEQUENCE</scope>
    <source>
        <strain evidence="2">Na p29</strain>
    </source>
</reference>
<name>A0A9X3F790_9BACT</name>
<feature type="compositionally biased region" description="Polar residues" evidence="1">
    <location>
        <begin position="10"/>
        <end position="25"/>
    </location>
</feature>
<dbReference type="Proteomes" id="UP001150924">
    <property type="component" value="Unassembled WGS sequence"/>
</dbReference>
<proteinExistence type="predicted"/>
<sequence>MRAVAPPRSPTFSTSAQAVPSGNASDLSAIIGRRIGENSSTPRMLPRIATSITRPMSMS</sequence>
<protein>
    <submittedName>
        <fullName evidence="2">Uncharacterized protein</fullName>
    </submittedName>
</protein>
<evidence type="ECO:0000313" key="2">
    <source>
        <dbReference type="EMBL" id="MCY1012801.1"/>
    </source>
</evidence>
<dbReference type="AlphaFoldDB" id="A0A9X3F790"/>
<dbReference type="EMBL" id="JAPNKE010000002">
    <property type="protein sequence ID" value="MCY1012801.1"/>
    <property type="molecule type" value="Genomic_DNA"/>
</dbReference>
<feature type="region of interest" description="Disordered" evidence="1">
    <location>
        <begin position="1"/>
        <end position="25"/>
    </location>
</feature>
<evidence type="ECO:0000256" key="1">
    <source>
        <dbReference type="SAM" id="MobiDB-lite"/>
    </source>
</evidence>
<accession>A0A9X3F790</accession>
<organism evidence="2 3">
    <name type="scientific">Nannocystis pusilla</name>
    <dbReference type="NCBI Taxonomy" id="889268"/>
    <lineage>
        <taxon>Bacteria</taxon>
        <taxon>Pseudomonadati</taxon>
        <taxon>Myxococcota</taxon>
        <taxon>Polyangia</taxon>
        <taxon>Nannocystales</taxon>
        <taxon>Nannocystaceae</taxon>
        <taxon>Nannocystis</taxon>
    </lineage>
</organism>
<evidence type="ECO:0000313" key="3">
    <source>
        <dbReference type="Proteomes" id="UP001150924"/>
    </source>
</evidence>
<keyword evidence="3" id="KW-1185">Reference proteome</keyword>